<keyword evidence="4" id="KW-0150">Chloroplast</keyword>
<dbReference type="GO" id="GO:0009507">
    <property type="term" value="C:chloroplast"/>
    <property type="evidence" value="ECO:0007669"/>
    <property type="project" value="UniProtKB-SubCell"/>
</dbReference>
<comment type="subcellular location">
    <subcellularLocation>
        <location evidence="2">Plastid</location>
        <location evidence="2">Chloroplast</location>
    </subcellularLocation>
</comment>
<feature type="binding site" evidence="7">
    <location>
        <position position="96"/>
    </location>
    <ligand>
        <name>chlorophyll a</name>
        <dbReference type="ChEBI" id="CHEBI:58416"/>
        <label>1</label>
    </ligand>
</feature>
<accession>A0A7S2GLT9</accession>
<name>A0A7S2GLT9_9STRA</name>
<organism evidence="9">
    <name type="scientific">Octactis speculum</name>
    <dbReference type="NCBI Taxonomy" id="3111310"/>
    <lineage>
        <taxon>Eukaryota</taxon>
        <taxon>Sar</taxon>
        <taxon>Stramenopiles</taxon>
        <taxon>Ochrophyta</taxon>
        <taxon>Dictyochophyceae</taxon>
        <taxon>Dictyochales</taxon>
        <taxon>Dictyochaceae</taxon>
        <taxon>Octactis</taxon>
    </lineage>
</organism>
<feature type="chain" id="PRO_5031493681" description="Plastid light harvesting protein" evidence="8">
    <location>
        <begin position="20"/>
        <end position="237"/>
    </location>
</feature>
<dbReference type="AlphaFoldDB" id="A0A7S2GLT9"/>
<evidence type="ECO:0000256" key="4">
    <source>
        <dbReference type="ARBA" id="ARBA00022528"/>
    </source>
</evidence>
<dbReference type="GO" id="GO:0016168">
    <property type="term" value="F:chlorophyll binding"/>
    <property type="evidence" value="ECO:0007669"/>
    <property type="project" value="UniProtKB-KW"/>
</dbReference>
<keyword evidence="5" id="KW-0602">Photosynthesis</keyword>
<dbReference type="Gene3D" id="1.10.3460.10">
    <property type="entry name" value="Chlorophyll a/b binding protein domain"/>
    <property type="match status" value="1"/>
</dbReference>
<feature type="binding site" evidence="7">
    <location>
        <position position="221"/>
    </location>
    <ligand>
        <name>chlorophyll a</name>
        <dbReference type="ChEBI" id="CHEBI:58416"/>
        <label>1</label>
    </ligand>
</feature>
<keyword evidence="8" id="KW-0732">Signal</keyword>
<feature type="binding site" evidence="7">
    <location>
        <position position="207"/>
    </location>
    <ligand>
        <name>chlorophyll a</name>
        <dbReference type="ChEBI" id="CHEBI:58416"/>
        <label>1</label>
    </ligand>
</feature>
<feature type="binding site" evidence="7">
    <location>
        <position position="203"/>
    </location>
    <ligand>
        <name>chlorophyll a</name>
        <dbReference type="ChEBI" id="CHEBI:58416"/>
        <label>1</label>
    </ligand>
</feature>
<proteinExistence type="inferred from homology"/>
<evidence type="ECO:0000256" key="6">
    <source>
        <dbReference type="ARBA" id="ARBA00022640"/>
    </source>
</evidence>
<dbReference type="InterPro" id="IPR022796">
    <property type="entry name" value="Chloroa_b-bind"/>
</dbReference>
<comment type="function">
    <text evidence="1">The light-harvesting complex (LHC) functions as a light receptor, it captures and delivers excitation energy to photosystems with which it is closely associated. Energy is transferred from the carotenoid and chlorophyll C (or B) to chlorophyll A and the photosynthetic reaction centers where it is used to synthesize ATP and reducing power.</text>
</comment>
<dbReference type="InterPro" id="IPR001344">
    <property type="entry name" value="Chloro_AB-bd_pln"/>
</dbReference>
<evidence type="ECO:0000256" key="5">
    <source>
        <dbReference type="ARBA" id="ARBA00022531"/>
    </source>
</evidence>
<dbReference type="Pfam" id="PF00504">
    <property type="entry name" value="Chloroa_b-bind"/>
    <property type="match status" value="1"/>
</dbReference>
<evidence type="ECO:0000256" key="1">
    <source>
        <dbReference type="ARBA" id="ARBA00004022"/>
    </source>
</evidence>
<feature type="binding site" description="axial binding residue" evidence="7">
    <location>
        <position position="98"/>
    </location>
    <ligand>
        <name>chlorophyll b</name>
        <dbReference type="ChEBI" id="CHEBI:61721"/>
        <label>1</label>
    </ligand>
    <ligandPart>
        <name>Mg</name>
        <dbReference type="ChEBI" id="CHEBI:25107"/>
    </ligandPart>
</feature>
<feature type="signal peptide" evidence="8">
    <location>
        <begin position="1"/>
        <end position="19"/>
    </location>
</feature>
<feature type="binding site" evidence="7">
    <location>
        <position position="209"/>
    </location>
    <ligand>
        <name>chlorophyll a</name>
        <dbReference type="ChEBI" id="CHEBI:58416"/>
        <label>1</label>
    </ligand>
</feature>
<protein>
    <recommendedName>
        <fullName evidence="10">Plastid light harvesting protein</fullName>
    </recommendedName>
</protein>
<feature type="binding site" evidence="7">
    <location>
        <position position="78"/>
    </location>
    <ligand>
        <name>chlorophyll a</name>
        <dbReference type="ChEBI" id="CHEBI:58416"/>
        <label>1</label>
    </ligand>
</feature>
<sequence>MVRATQLLALASVTGMVGAFTAPHRLTRVSTRVFSEAPVAEEPKYETINGWTADPSAFCWGLPGNIAPVGNFDPIGLSKDLDLTEMKRFREAEVTHGRVSMLAVLGFLTAESFHPLFGGMIAGPAIRHLDQVRQVAPLFFEILAVTIGLAELYRSLVGWVSPQDVKKYFGGELKDNYYPGDIGFDPLGLKPTDPKEFAEMQTKELQNGRLAMLAAMGFILQETVNEQGILENLGVGQ</sequence>
<gene>
    <name evidence="9" type="ORF">DSPE1174_LOCUS23892</name>
</gene>
<dbReference type="EMBL" id="HBGS01046131">
    <property type="protein sequence ID" value="CAD9459182.1"/>
    <property type="molecule type" value="Transcribed_RNA"/>
</dbReference>
<evidence type="ECO:0000256" key="8">
    <source>
        <dbReference type="SAM" id="SignalP"/>
    </source>
</evidence>
<evidence type="ECO:0008006" key="10">
    <source>
        <dbReference type="Google" id="ProtNLM"/>
    </source>
</evidence>
<reference evidence="9" key="1">
    <citation type="submission" date="2021-01" db="EMBL/GenBank/DDBJ databases">
        <authorList>
            <person name="Corre E."/>
            <person name="Pelletier E."/>
            <person name="Niang G."/>
            <person name="Scheremetjew M."/>
            <person name="Finn R."/>
            <person name="Kale V."/>
            <person name="Holt S."/>
            <person name="Cochrane G."/>
            <person name="Meng A."/>
            <person name="Brown T."/>
            <person name="Cohen L."/>
        </authorList>
    </citation>
    <scope>NUCLEOTIDE SEQUENCE</scope>
    <source>
        <strain evidence="9">CCMP1381</strain>
    </source>
</reference>
<dbReference type="SUPFAM" id="SSF103511">
    <property type="entry name" value="Chlorophyll a-b binding protein"/>
    <property type="match status" value="1"/>
</dbReference>
<evidence type="ECO:0000313" key="9">
    <source>
        <dbReference type="EMBL" id="CAD9459182.1"/>
    </source>
</evidence>
<keyword evidence="7" id="KW-0157">Chromophore</keyword>
<feature type="binding site" evidence="7">
    <location>
        <position position="204"/>
    </location>
    <ligand>
        <name>chlorophyll a</name>
        <dbReference type="ChEBI" id="CHEBI:58416"/>
        <label>1</label>
    </ligand>
</feature>
<evidence type="ECO:0000256" key="7">
    <source>
        <dbReference type="PIRSR" id="PIRSR601344-1"/>
    </source>
</evidence>
<keyword evidence="6" id="KW-0934">Plastid</keyword>
<keyword evidence="7" id="KW-0148">Chlorophyll</keyword>
<comment type="similarity">
    <text evidence="3">Belongs to the fucoxanthin chlorophyll protein family.</text>
</comment>
<dbReference type="PANTHER" id="PTHR21649">
    <property type="entry name" value="CHLOROPHYLL A/B BINDING PROTEIN"/>
    <property type="match status" value="1"/>
</dbReference>
<evidence type="ECO:0000256" key="3">
    <source>
        <dbReference type="ARBA" id="ARBA00005933"/>
    </source>
</evidence>
<dbReference type="GO" id="GO:0016020">
    <property type="term" value="C:membrane"/>
    <property type="evidence" value="ECO:0007669"/>
    <property type="project" value="InterPro"/>
</dbReference>
<feature type="binding site" evidence="7">
    <location>
        <position position="93"/>
    </location>
    <ligand>
        <name>chlorophyll a</name>
        <dbReference type="ChEBI" id="CHEBI:58416"/>
        <label>1</label>
    </ligand>
</feature>
<evidence type="ECO:0000256" key="2">
    <source>
        <dbReference type="ARBA" id="ARBA00004229"/>
    </source>
</evidence>
<dbReference type="GO" id="GO:0009765">
    <property type="term" value="P:photosynthesis, light harvesting"/>
    <property type="evidence" value="ECO:0007669"/>
    <property type="project" value="InterPro"/>
</dbReference>